<reference evidence="4 5" key="1">
    <citation type="submission" date="2019-08" db="EMBL/GenBank/DDBJ databases">
        <title>Pelomicrobium methylotrophicum gen. nov., sp. nov. a moderately thermophilic, facultatively anaerobic, lithoautotrophic and methylotrophic bacterium isolated from a terrestrial mud volcano.</title>
        <authorList>
            <person name="Slobodkina G.B."/>
            <person name="Merkel A.Y."/>
            <person name="Slobodkin A.I."/>
        </authorList>
    </citation>
    <scope>NUCLEOTIDE SEQUENCE [LARGE SCALE GENOMIC DNA]</scope>
    <source>
        <strain evidence="4 5">SM250</strain>
    </source>
</reference>
<keyword evidence="1" id="KW-0998">Cell outer membrane</keyword>
<gene>
    <name evidence="4" type="ORF">FR698_00845</name>
</gene>
<dbReference type="GO" id="GO:0009279">
    <property type="term" value="C:cell outer membrane"/>
    <property type="evidence" value="ECO:0007669"/>
    <property type="project" value="UniProtKB-SubCell"/>
</dbReference>
<keyword evidence="1 4" id="KW-0378">Hydrolase</keyword>
<feature type="signal peptide" evidence="3">
    <location>
        <begin position="1"/>
        <end position="22"/>
    </location>
</feature>
<comment type="similarity">
    <text evidence="1">Belongs to the PagL family.</text>
</comment>
<feature type="chain" id="PRO_5023091802" description="Lipid A deacylase" evidence="3">
    <location>
        <begin position="23"/>
        <end position="183"/>
    </location>
</feature>
<comment type="subunit">
    <text evidence="1">Homodimer.</text>
</comment>
<dbReference type="Proteomes" id="UP000321201">
    <property type="component" value="Unassembled WGS sequence"/>
</dbReference>
<keyword evidence="5" id="KW-1185">Reference proteome</keyword>
<evidence type="ECO:0000313" key="5">
    <source>
        <dbReference type="Proteomes" id="UP000321201"/>
    </source>
</evidence>
<dbReference type="EC" id="3.1.1.77" evidence="1"/>
<proteinExistence type="inferred from homology"/>
<dbReference type="RefSeq" id="WP_147798278.1">
    <property type="nucleotide sequence ID" value="NZ_VPFL01000001.1"/>
</dbReference>
<evidence type="ECO:0000256" key="3">
    <source>
        <dbReference type="SAM" id="SignalP"/>
    </source>
</evidence>
<dbReference type="InterPro" id="IPR011250">
    <property type="entry name" value="OMP/PagP_B-barrel"/>
</dbReference>
<dbReference type="Gene3D" id="2.40.160.20">
    <property type="match status" value="1"/>
</dbReference>
<evidence type="ECO:0000313" key="4">
    <source>
        <dbReference type="EMBL" id="TXF13692.1"/>
    </source>
</evidence>
<comment type="catalytic activity">
    <reaction evidence="1">
        <text>a 3-(acyloxy)acyl derivative of bacterial toxin + H2O = a 3-hydroxyacyl derivative of bacterial toxin + a fatty acid + H(+)</text>
        <dbReference type="Rhea" id="RHEA:12032"/>
        <dbReference type="ChEBI" id="CHEBI:15377"/>
        <dbReference type="ChEBI" id="CHEBI:15378"/>
        <dbReference type="ChEBI" id="CHEBI:28868"/>
        <dbReference type="ChEBI" id="CHEBI:136853"/>
        <dbReference type="ChEBI" id="CHEBI:140675"/>
        <dbReference type="EC" id="3.1.1.77"/>
    </reaction>
</comment>
<comment type="function">
    <text evidence="1">Has lipid A 3-O-deacylase activity. Hydrolyzes the ester bond at the 3 position of lipid A, a bioactive component of lipopolysaccharide (LPS), thereby releasing the primary fatty acyl moiety.</text>
</comment>
<evidence type="ECO:0000256" key="2">
    <source>
        <dbReference type="PIRSR" id="PIRSR029681-2"/>
    </source>
</evidence>
<organism evidence="4 5">
    <name type="scientific">Pelomicrobium methylotrophicum</name>
    <dbReference type="NCBI Taxonomy" id="2602750"/>
    <lineage>
        <taxon>Bacteria</taxon>
        <taxon>Pseudomonadati</taxon>
        <taxon>Pseudomonadota</taxon>
        <taxon>Hydrogenophilia</taxon>
        <taxon>Hydrogenophilia incertae sedis</taxon>
        <taxon>Pelomicrobium</taxon>
    </lineage>
</organism>
<comment type="caution">
    <text evidence="4">The sequence shown here is derived from an EMBL/GenBank/DDBJ whole genome shotgun (WGS) entry which is preliminary data.</text>
</comment>
<dbReference type="GO" id="GO:0050528">
    <property type="term" value="F:acyloxyacyl hydrolase activity"/>
    <property type="evidence" value="ECO:0007669"/>
    <property type="project" value="UniProtKB-EC"/>
</dbReference>
<accession>A0A5C7EQ35</accession>
<dbReference type="SUPFAM" id="SSF56925">
    <property type="entry name" value="OMPA-like"/>
    <property type="match status" value="1"/>
</dbReference>
<dbReference type="OrthoDB" id="5297282at2"/>
<comment type="subcellular location">
    <subcellularLocation>
        <location evidence="1">Cell outer membrane</location>
        <topology evidence="1">Multi-pass membrane protein</topology>
    </subcellularLocation>
</comment>
<dbReference type="AlphaFoldDB" id="A0A5C7EQ35"/>
<feature type="site" description="Critical for activity" evidence="2">
    <location>
        <position position="162"/>
    </location>
</feature>
<keyword evidence="3" id="KW-0732">Signal</keyword>
<sequence length="183" mass="20265">MKKTVAPLLGVVMAIFAAPARAVDGVAIEAGNSPSSNADVSLVRLGVQWDWKARGLETRGWRVAGYWDLQLGYWNNDSAGRTHPGLWEVGFTPVFRVRQTHPGGLAPYLEGGIGIHFLTETSVSPRRRFGSSFQFGDHLGIGVRFGPRHAFDLSYRYQHLSNAGIKSPNNGINFHLLRLGYWF</sequence>
<dbReference type="EMBL" id="VPFL01000001">
    <property type="protein sequence ID" value="TXF13692.1"/>
    <property type="molecule type" value="Genomic_DNA"/>
</dbReference>
<dbReference type="PIRSF" id="PIRSF029681">
    <property type="entry name" value="PagL"/>
    <property type="match status" value="1"/>
</dbReference>
<name>A0A5C7EQ35_9PROT</name>
<evidence type="ECO:0000256" key="1">
    <source>
        <dbReference type="PIRNR" id="PIRNR029681"/>
    </source>
</evidence>
<dbReference type="InParanoid" id="A0A5C7EQ35"/>
<dbReference type="Pfam" id="PF09411">
    <property type="entry name" value="PagL"/>
    <property type="match status" value="1"/>
</dbReference>
<protein>
    <recommendedName>
        <fullName evidence="1">Lipid A deacylase</fullName>
        <ecNumber evidence="1">3.1.1.77</ecNumber>
    </recommendedName>
    <alternativeName>
        <fullName evidence="1">LPS 3-O-deacylase</fullName>
    </alternativeName>
    <alternativeName>
        <fullName evidence="1">Outer membrane enzyme</fullName>
    </alternativeName>
</protein>
<dbReference type="InterPro" id="IPR018550">
    <property type="entry name" value="Lipid-A_deacylase-rel"/>
</dbReference>
<keyword evidence="1" id="KW-0472">Membrane</keyword>